<reference evidence="3 4" key="1">
    <citation type="submission" date="2016-10" db="EMBL/GenBank/DDBJ databases">
        <authorList>
            <person name="de Groot N.N."/>
        </authorList>
    </citation>
    <scope>NUCLEOTIDE SEQUENCE [LARGE SCALE GENOMIC DNA]</scope>
    <source>
        <strain evidence="3 4">DSM 25383</strain>
    </source>
</reference>
<dbReference type="SUPFAM" id="SSF53756">
    <property type="entry name" value="UDP-Glycosyltransferase/glycogen phosphorylase"/>
    <property type="match status" value="1"/>
</dbReference>
<dbReference type="Proteomes" id="UP000183253">
    <property type="component" value="Unassembled WGS sequence"/>
</dbReference>
<accession>A0A1H4EJ71</accession>
<dbReference type="InterPro" id="IPR050194">
    <property type="entry name" value="Glycosyltransferase_grp1"/>
</dbReference>
<evidence type="ECO:0000313" key="4">
    <source>
        <dbReference type="Proteomes" id="UP000183253"/>
    </source>
</evidence>
<dbReference type="Pfam" id="PF00534">
    <property type="entry name" value="Glycos_transf_1"/>
    <property type="match status" value="1"/>
</dbReference>
<dbReference type="AlphaFoldDB" id="A0A1H4EJ71"/>
<organism evidence="3 4">
    <name type="scientific">Alistipes timonensis JC136</name>
    <dbReference type="NCBI Taxonomy" id="1033731"/>
    <lineage>
        <taxon>Bacteria</taxon>
        <taxon>Pseudomonadati</taxon>
        <taxon>Bacteroidota</taxon>
        <taxon>Bacteroidia</taxon>
        <taxon>Bacteroidales</taxon>
        <taxon>Rikenellaceae</taxon>
        <taxon>Alistipes</taxon>
    </lineage>
</organism>
<keyword evidence="3" id="KW-0808">Transferase</keyword>
<evidence type="ECO:0000313" key="3">
    <source>
        <dbReference type="EMBL" id="SEA85083.1"/>
    </source>
</evidence>
<dbReference type="CDD" id="cd03801">
    <property type="entry name" value="GT4_PimA-like"/>
    <property type="match status" value="1"/>
</dbReference>
<evidence type="ECO:0000259" key="1">
    <source>
        <dbReference type="Pfam" id="PF00534"/>
    </source>
</evidence>
<dbReference type="OrthoDB" id="7560678at2"/>
<dbReference type="InterPro" id="IPR001296">
    <property type="entry name" value="Glyco_trans_1"/>
</dbReference>
<dbReference type="GO" id="GO:0016757">
    <property type="term" value="F:glycosyltransferase activity"/>
    <property type="evidence" value="ECO:0007669"/>
    <property type="project" value="InterPro"/>
</dbReference>
<feature type="domain" description="Glycosyl transferase family 1" evidence="1">
    <location>
        <begin position="170"/>
        <end position="326"/>
    </location>
</feature>
<sequence length="357" mass="40439">MKLFLISNMYPSLLHPGYGVFVKNVADALPLYGADIRYRAVIEGRGASRLAKIRKYLLLYFRIMIYYFRRYDAIYVHFPNQVAPLLLLLRLIQRKRMILNYHGEDLLYKPCGLSGLLGRCSDRLISRADLIVVPSDYFRTILQDRHLCKSDKIVVSPSGGIDCNIFHPSISKIQDKMFHIGYVGRLESDKGVFELLDSLKQIEKTLNYQATFIGYGPAESALRERIKVFELQSRIQLKNGVPQTELYCFYSNFDLLIFPSCRYSESLGLVGIEAMACGTPVVGSDIGGISSYLKDGYNGFLVPPGNADAISDAIMRYVQMPETERSLMVQNALYTAQRFSRESVVGELADKMKQIIA</sequence>
<gene>
    <name evidence="3" type="ORF">SAMN05444145_107135</name>
</gene>
<dbReference type="Gene3D" id="3.40.50.2000">
    <property type="entry name" value="Glycogen Phosphorylase B"/>
    <property type="match status" value="2"/>
</dbReference>
<dbReference type="InterPro" id="IPR028098">
    <property type="entry name" value="Glyco_trans_4-like_N"/>
</dbReference>
<dbReference type="PANTHER" id="PTHR45947:SF3">
    <property type="entry name" value="SULFOQUINOVOSYL TRANSFERASE SQD2"/>
    <property type="match status" value="1"/>
</dbReference>
<dbReference type="STRING" id="1033731.SAMN05444145_107135"/>
<dbReference type="EMBL" id="FNRI01000007">
    <property type="protein sequence ID" value="SEA85083.1"/>
    <property type="molecule type" value="Genomic_DNA"/>
</dbReference>
<keyword evidence="4" id="KW-1185">Reference proteome</keyword>
<proteinExistence type="predicted"/>
<name>A0A1H4EJ71_9BACT</name>
<dbReference type="Pfam" id="PF13439">
    <property type="entry name" value="Glyco_transf_4"/>
    <property type="match status" value="1"/>
</dbReference>
<protein>
    <submittedName>
        <fullName evidence="3">Glycosyltransferase involved in cell wall bisynthesis</fullName>
    </submittedName>
</protein>
<feature type="domain" description="Glycosyltransferase subfamily 4-like N-terminal" evidence="2">
    <location>
        <begin position="53"/>
        <end position="159"/>
    </location>
</feature>
<evidence type="ECO:0000259" key="2">
    <source>
        <dbReference type="Pfam" id="PF13439"/>
    </source>
</evidence>
<dbReference type="PANTHER" id="PTHR45947">
    <property type="entry name" value="SULFOQUINOVOSYL TRANSFERASE SQD2"/>
    <property type="match status" value="1"/>
</dbReference>
<dbReference type="RefSeq" id="WP_010265641.1">
    <property type="nucleotide sequence ID" value="NZ_CAEG01000016.1"/>
</dbReference>